<gene>
    <name evidence="2" type="ORF">BWK73_32750</name>
</gene>
<organism evidence="2 3">
    <name type="scientific">Thiothrix lacustris</name>
    <dbReference type="NCBI Taxonomy" id="525917"/>
    <lineage>
        <taxon>Bacteria</taxon>
        <taxon>Pseudomonadati</taxon>
        <taxon>Pseudomonadota</taxon>
        <taxon>Gammaproteobacteria</taxon>
        <taxon>Thiotrichales</taxon>
        <taxon>Thiotrichaceae</taxon>
        <taxon>Thiothrix</taxon>
    </lineage>
</organism>
<protein>
    <submittedName>
        <fullName evidence="2">Glycosyl transferase family 2</fullName>
    </submittedName>
</protein>
<feature type="domain" description="Glycosyltransferase 2-like" evidence="1">
    <location>
        <begin position="9"/>
        <end position="152"/>
    </location>
</feature>
<dbReference type="PANTHER" id="PTHR43179">
    <property type="entry name" value="RHAMNOSYLTRANSFERASE WBBL"/>
    <property type="match status" value="1"/>
</dbReference>
<dbReference type="Pfam" id="PF00535">
    <property type="entry name" value="Glycos_transf_2"/>
    <property type="match status" value="1"/>
</dbReference>
<comment type="caution">
    <text evidence="2">The sequence shown here is derived from an EMBL/GenBank/DDBJ whole genome shotgun (WGS) entry which is preliminary data.</text>
</comment>
<dbReference type="InterPro" id="IPR029044">
    <property type="entry name" value="Nucleotide-diphossugar_trans"/>
</dbReference>
<dbReference type="PANTHER" id="PTHR43179:SF7">
    <property type="entry name" value="RHAMNOSYLTRANSFERASE WBBL"/>
    <property type="match status" value="1"/>
</dbReference>
<sequence length="310" mass="35090">MSTATPEVSIILVSYNTSSYIRRALESLFRETHLTTFEVIVVDNASSDGSVAMIRQFFPQVTLIESGANIGFAGGVQLGAQQAIGNYLLLLNPDTVILNDAVDRLLHFARLHPDNGIWSGVTLNNDMSLNTQHAWRKPHLSDLIYSATGLSKLFNKSCFFNHANYGCWERDSIKEVDIVSGCFFLTSRALWDTLGGLDATFFMYAEEADYCLRAKALGYQPIVSPDARIVHHGGVSHSQFSGKQIKLLKGKVELVNRHVVSWQRPLYKGLLYLYVFNKYALHSVLKPRSEQRREWQVVFAQRHDWLQGYR</sequence>
<dbReference type="CDD" id="cd04186">
    <property type="entry name" value="GT_2_like_c"/>
    <property type="match status" value="1"/>
</dbReference>
<dbReference type="Proteomes" id="UP000192491">
    <property type="component" value="Unassembled WGS sequence"/>
</dbReference>
<accession>A0A1Y1QHT2</accession>
<dbReference type="Gene3D" id="3.90.550.10">
    <property type="entry name" value="Spore Coat Polysaccharide Biosynthesis Protein SpsA, Chain A"/>
    <property type="match status" value="1"/>
</dbReference>
<evidence type="ECO:0000313" key="3">
    <source>
        <dbReference type="Proteomes" id="UP000192491"/>
    </source>
</evidence>
<dbReference type="SUPFAM" id="SSF53448">
    <property type="entry name" value="Nucleotide-diphospho-sugar transferases"/>
    <property type="match status" value="1"/>
</dbReference>
<name>A0A1Y1QHT2_9GAMM</name>
<reference evidence="2 3" key="1">
    <citation type="submission" date="2017-01" db="EMBL/GenBank/DDBJ databases">
        <title>Novel large sulfur bacteria in the metagenomes of groundwater-fed chemosynthetic microbial mats in the Lake Huron basin.</title>
        <authorList>
            <person name="Sharrar A.M."/>
            <person name="Flood B.E."/>
            <person name="Bailey J.V."/>
            <person name="Jones D.S."/>
            <person name="Biddanda B."/>
            <person name="Ruberg S.A."/>
            <person name="Marcus D.N."/>
            <person name="Dick G.J."/>
        </authorList>
    </citation>
    <scope>NUCLEOTIDE SEQUENCE [LARGE SCALE GENOMIC DNA]</scope>
    <source>
        <strain evidence="2">A8</strain>
    </source>
</reference>
<dbReference type="EMBL" id="MTEJ01000275">
    <property type="protein sequence ID" value="OQX05746.1"/>
    <property type="molecule type" value="Genomic_DNA"/>
</dbReference>
<proteinExistence type="predicted"/>
<dbReference type="AlphaFoldDB" id="A0A1Y1QHT2"/>
<evidence type="ECO:0000313" key="2">
    <source>
        <dbReference type="EMBL" id="OQX05746.1"/>
    </source>
</evidence>
<keyword evidence="2" id="KW-0808">Transferase</keyword>
<evidence type="ECO:0000259" key="1">
    <source>
        <dbReference type="Pfam" id="PF00535"/>
    </source>
</evidence>
<dbReference type="InterPro" id="IPR001173">
    <property type="entry name" value="Glyco_trans_2-like"/>
</dbReference>
<dbReference type="GO" id="GO:0016740">
    <property type="term" value="F:transferase activity"/>
    <property type="evidence" value="ECO:0007669"/>
    <property type="project" value="UniProtKB-KW"/>
</dbReference>